<comment type="subcellular location">
    <subcellularLocation>
        <location evidence="5">Cytoplasm</location>
    </subcellularLocation>
</comment>
<comment type="similarity">
    <text evidence="5">Belongs to the FliW family.</text>
</comment>
<reference evidence="6 7" key="1">
    <citation type="submission" date="2016-10" db="EMBL/GenBank/DDBJ databases">
        <authorList>
            <person name="de Groot N.N."/>
        </authorList>
    </citation>
    <scope>NUCLEOTIDE SEQUENCE [LARGE SCALE GENOMIC DNA]</scope>
    <source>
        <strain evidence="6 7">DSM 18979</strain>
    </source>
</reference>
<dbReference type="InterPro" id="IPR024046">
    <property type="entry name" value="Flagellar_assmbl_FliW_dom_sf"/>
</dbReference>
<dbReference type="Proteomes" id="UP000199568">
    <property type="component" value="Unassembled WGS sequence"/>
</dbReference>
<evidence type="ECO:0000256" key="1">
    <source>
        <dbReference type="ARBA" id="ARBA00022490"/>
    </source>
</evidence>
<keyword evidence="3 5" id="KW-0810">Translation regulation</keyword>
<dbReference type="OrthoDB" id="9801235at2"/>
<dbReference type="NCBIfam" id="NF009798">
    <property type="entry name" value="PRK13285.2-1"/>
    <property type="match status" value="1"/>
</dbReference>
<keyword evidence="1 5" id="KW-0963">Cytoplasm</keyword>
<comment type="subunit">
    <text evidence="5">Interacts with translational regulator CsrA and flagellin(s).</text>
</comment>
<gene>
    <name evidence="5" type="primary">fliW</name>
    <name evidence="6" type="ORF">SAMN05660297_00692</name>
</gene>
<dbReference type="NCBIfam" id="NF009793">
    <property type="entry name" value="PRK13285.1-1"/>
    <property type="match status" value="1"/>
</dbReference>
<dbReference type="GO" id="GO:0005737">
    <property type="term" value="C:cytoplasm"/>
    <property type="evidence" value="ECO:0007669"/>
    <property type="project" value="UniProtKB-SubCell"/>
</dbReference>
<dbReference type="STRING" id="426128.SAMN05660297_00692"/>
<dbReference type="RefSeq" id="WP_090439360.1">
    <property type="nucleotide sequence ID" value="NZ_FOHU01000002.1"/>
</dbReference>
<evidence type="ECO:0000256" key="2">
    <source>
        <dbReference type="ARBA" id="ARBA00022795"/>
    </source>
</evidence>
<keyword evidence="7" id="KW-1185">Reference proteome</keyword>
<name>A0A1H9ZRG8_9FIRM</name>
<dbReference type="Pfam" id="PF02623">
    <property type="entry name" value="FliW"/>
    <property type="match status" value="1"/>
</dbReference>
<keyword evidence="2 5" id="KW-1005">Bacterial flagellum biogenesis</keyword>
<evidence type="ECO:0000256" key="4">
    <source>
        <dbReference type="ARBA" id="ARBA00023186"/>
    </source>
</evidence>
<dbReference type="GO" id="GO:0044780">
    <property type="term" value="P:bacterial-type flagellum assembly"/>
    <property type="evidence" value="ECO:0007669"/>
    <property type="project" value="UniProtKB-UniRule"/>
</dbReference>
<evidence type="ECO:0000256" key="3">
    <source>
        <dbReference type="ARBA" id="ARBA00022845"/>
    </source>
</evidence>
<keyword evidence="6" id="KW-0282">Flagellum</keyword>
<organism evidence="6 7">
    <name type="scientific">Natronincola peptidivorans</name>
    <dbReference type="NCBI Taxonomy" id="426128"/>
    <lineage>
        <taxon>Bacteria</taxon>
        <taxon>Bacillati</taxon>
        <taxon>Bacillota</taxon>
        <taxon>Clostridia</taxon>
        <taxon>Peptostreptococcales</taxon>
        <taxon>Natronincolaceae</taxon>
        <taxon>Natronincola</taxon>
    </lineage>
</organism>
<dbReference type="EMBL" id="FOHU01000002">
    <property type="protein sequence ID" value="SES84357.1"/>
    <property type="molecule type" value="Genomic_DNA"/>
</dbReference>
<dbReference type="GO" id="GO:0006417">
    <property type="term" value="P:regulation of translation"/>
    <property type="evidence" value="ECO:0007669"/>
    <property type="project" value="UniProtKB-KW"/>
</dbReference>
<keyword evidence="4 5" id="KW-0143">Chaperone</keyword>
<dbReference type="PANTHER" id="PTHR39190:SF1">
    <property type="entry name" value="FLAGELLAR ASSEMBLY FACTOR FLIW"/>
    <property type="match status" value="1"/>
</dbReference>
<comment type="function">
    <text evidence="5">Acts as an anti-CsrA protein, binds CsrA and prevents it from repressing translation of its target genes, one of which is flagellin. Binds to flagellin and participates in the assembly of the flagellum.</text>
</comment>
<accession>A0A1H9ZRG8</accession>
<evidence type="ECO:0000256" key="5">
    <source>
        <dbReference type="HAMAP-Rule" id="MF_01185"/>
    </source>
</evidence>
<proteinExistence type="inferred from homology"/>
<keyword evidence="6" id="KW-0966">Cell projection</keyword>
<dbReference type="HAMAP" id="MF_01185">
    <property type="entry name" value="FliW"/>
    <property type="match status" value="1"/>
</dbReference>
<dbReference type="PANTHER" id="PTHR39190">
    <property type="entry name" value="FLAGELLAR ASSEMBLY FACTOR FLIW"/>
    <property type="match status" value="1"/>
</dbReference>
<sequence length="156" mass="18036">MLLNTKHFGEINIEEEKTLHFPDGLPGFEKLTKFIILQNPDEGVPFHWLQSTEEGELAFVIVNPFIFIADYDFEISQRTIEKLDIQTPEDVSIFTIVIVPEDINKMTANLRAPIIINTKNNKAKQIVLDDDKYHAKHYIIEELKKASQEKIVEEAK</sequence>
<dbReference type="Gene3D" id="2.30.290.10">
    <property type="entry name" value="BH3618-like"/>
    <property type="match status" value="1"/>
</dbReference>
<dbReference type="AlphaFoldDB" id="A0A1H9ZRG8"/>
<protein>
    <recommendedName>
        <fullName evidence="5">Flagellar assembly factor FliW</fullName>
    </recommendedName>
</protein>
<dbReference type="InterPro" id="IPR003775">
    <property type="entry name" value="Flagellar_assembly_factor_FliW"/>
</dbReference>
<keyword evidence="6" id="KW-0969">Cilium</keyword>
<dbReference type="SUPFAM" id="SSF141457">
    <property type="entry name" value="BH3618-like"/>
    <property type="match status" value="1"/>
</dbReference>
<evidence type="ECO:0000313" key="7">
    <source>
        <dbReference type="Proteomes" id="UP000199568"/>
    </source>
</evidence>
<evidence type="ECO:0000313" key="6">
    <source>
        <dbReference type="EMBL" id="SES84357.1"/>
    </source>
</evidence>